<sequence length="181" mass="19845">MVVASSQSIAGNPLVTRIPVSGGESLRLCLASDQLKSRKSWDLSMDWAWCDQRADFTLMGKFCRDPDLRGLLSFIFGRLLTLAGKALGGPSCREDLAHSFLPAPSLLCGFGFWFKKTPKSEQDGNEVRVIGGKVSYVVEDEWMHDGADSVRNASIGEADATIMDTHDSFGADSSFLLNRRH</sequence>
<organism evidence="1 2">
    <name type="scientific">Linum tenue</name>
    <dbReference type="NCBI Taxonomy" id="586396"/>
    <lineage>
        <taxon>Eukaryota</taxon>
        <taxon>Viridiplantae</taxon>
        <taxon>Streptophyta</taxon>
        <taxon>Embryophyta</taxon>
        <taxon>Tracheophyta</taxon>
        <taxon>Spermatophyta</taxon>
        <taxon>Magnoliopsida</taxon>
        <taxon>eudicotyledons</taxon>
        <taxon>Gunneridae</taxon>
        <taxon>Pentapetalae</taxon>
        <taxon>rosids</taxon>
        <taxon>fabids</taxon>
        <taxon>Malpighiales</taxon>
        <taxon>Linaceae</taxon>
        <taxon>Linum</taxon>
    </lineage>
</organism>
<evidence type="ECO:0000313" key="2">
    <source>
        <dbReference type="Proteomes" id="UP001154282"/>
    </source>
</evidence>
<protein>
    <submittedName>
        <fullName evidence="1">Uncharacterized protein</fullName>
    </submittedName>
</protein>
<keyword evidence="2" id="KW-1185">Reference proteome</keyword>
<dbReference type="Proteomes" id="UP001154282">
    <property type="component" value="Unassembled WGS sequence"/>
</dbReference>
<evidence type="ECO:0000313" key="1">
    <source>
        <dbReference type="EMBL" id="CAI0549064.1"/>
    </source>
</evidence>
<proteinExistence type="predicted"/>
<gene>
    <name evidence="1" type="ORF">LITE_LOCUS45003</name>
</gene>
<dbReference type="EMBL" id="CAMGYJ010000010">
    <property type="protein sequence ID" value="CAI0549064.1"/>
    <property type="molecule type" value="Genomic_DNA"/>
</dbReference>
<dbReference type="AlphaFoldDB" id="A0AAV0QV68"/>
<comment type="caution">
    <text evidence="1">The sequence shown here is derived from an EMBL/GenBank/DDBJ whole genome shotgun (WGS) entry which is preliminary data.</text>
</comment>
<reference evidence="1" key="1">
    <citation type="submission" date="2022-08" db="EMBL/GenBank/DDBJ databases">
        <authorList>
            <person name="Gutierrez-Valencia J."/>
        </authorList>
    </citation>
    <scope>NUCLEOTIDE SEQUENCE</scope>
</reference>
<accession>A0AAV0QV68</accession>
<name>A0AAV0QV68_9ROSI</name>